<evidence type="ECO:0000313" key="2">
    <source>
        <dbReference type="Proteomes" id="UP000826234"/>
    </source>
</evidence>
<reference evidence="1 2" key="1">
    <citation type="journal article" date="2022" name="Gigascience">
        <title>A chromosome-level genome assembly and annotation of the desert horned lizard, Phrynosoma platyrhinos, provides insight into chromosomal rearrangements among reptiles.</title>
        <authorList>
            <person name="Koochekian N."/>
            <person name="Ascanio A."/>
            <person name="Farleigh K."/>
            <person name="Card D.C."/>
            <person name="Schield D.R."/>
            <person name="Castoe T.A."/>
            <person name="Jezkova T."/>
        </authorList>
    </citation>
    <scope>NUCLEOTIDE SEQUENCE [LARGE SCALE GENOMIC DNA]</scope>
    <source>
        <strain evidence="1">NK-2021</strain>
    </source>
</reference>
<name>A0ABQ7TI92_PHRPL</name>
<protein>
    <submittedName>
        <fullName evidence="1">Uncharacterized protein</fullName>
    </submittedName>
</protein>
<keyword evidence="2" id="KW-1185">Reference proteome</keyword>
<sequence>MNSESGTCHISQDTVSSETKLLPKSRTTLSLSRFLKRGCLNSPVFATLSPKCAVMMHGKVQPLDGLSQPLQQKSKRVFNFFQIKVDIPLESKIYPIDLEEEEENGHWAYKDSAKEVICPWEKLTEEGKAG</sequence>
<accession>A0ABQ7TI92</accession>
<proteinExistence type="predicted"/>
<gene>
    <name evidence="1" type="ORF">JD844_011297</name>
</gene>
<evidence type="ECO:0000313" key="1">
    <source>
        <dbReference type="EMBL" id="KAH0629321.1"/>
    </source>
</evidence>
<comment type="caution">
    <text evidence="1">The sequence shown here is derived from an EMBL/GenBank/DDBJ whole genome shotgun (WGS) entry which is preliminary data.</text>
</comment>
<dbReference type="EMBL" id="JAIPUX010000439">
    <property type="protein sequence ID" value="KAH0629321.1"/>
    <property type="molecule type" value="Genomic_DNA"/>
</dbReference>
<dbReference type="Proteomes" id="UP000826234">
    <property type="component" value="Unassembled WGS sequence"/>
</dbReference>
<organism evidence="1 2">
    <name type="scientific">Phrynosoma platyrhinos</name>
    <name type="common">Desert horned lizard</name>
    <dbReference type="NCBI Taxonomy" id="52577"/>
    <lineage>
        <taxon>Eukaryota</taxon>
        <taxon>Metazoa</taxon>
        <taxon>Chordata</taxon>
        <taxon>Craniata</taxon>
        <taxon>Vertebrata</taxon>
        <taxon>Euteleostomi</taxon>
        <taxon>Lepidosauria</taxon>
        <taxon>Squamata</taxon>
        <taxon>Bifurcata</taxon>
        <taxon>Unidentata</taxon>
        <taxon>Episquamata</taxon>
        <taxon>Toxicofera</taxon>
        <taxon>Iguania</taxon>
        <taxon>Phrynosomatidae</taxon>
        <taxon>Phrynosomatinae</taxon>
        <taxon>Phrynosoma</taxon>
    </lineage>
</organism>